<name>A0A540K2N9_MALBA</name>
<reference evidence="1 2" key="1">
    <citation type="journal article" date="2019" name="G3 (Bethesda)">
        <title>Sequencing of a Wild Apple (Malus baccata) Genome Unravels the Differences Between Cultivated and Wild Apple Species Regarding Disease Resistance and Cold Tolerance.</title>
        <authorList>
            <person name="Chen X."/>
        </authorList>
    </citation>
    <scope>NUCLEOTIDE SEQUENCE [LARGE SCALE GENOMIC DNA]</scope>
    <source>
        <strain evidence="2">cv. Shandingzi</strain>
        <tissue evidence="1">Leaves</tissue>
    </source>
</reference>
<proteinExistence type="predicted"/>
<dbReference type="Proteomes" id="UP000315295">
    <property type="component" value="Unassembled WGS sequence"/>
</dbReference>
<dbReference type="AlphaFoldDB" id="A0A540K2N9"/>
<comment type="caution">
    <text evidence="1">The sequence shown here is derived from an EMBL/GenBank/DDBJ whole genome shotgun (WGS) entry which is preliminary data.</text>
</comment>
<protein>
    <submittedName>
        <fullName evidence="1">Uncharacterized protein</fullName>
    </submittedName>
</protein>
<gene>
    <name evidence="1" type="ORF">C1H46_045911</name>
</gene>
<dbReference type="EMBL" id="VIEB01020997">
    <property type="protein sequence ID" value="TQD68556.1"/>
    <property type="molecule type" value="Genomic_DNA"/>
</dbReference>
<accession>A0A540K2N9</accession>
<evidence type="ECO:0000313" key="1">
    <source>
        <dbReference type="EMBL" id="TQD68556.1"/>
    </source>
</evidence>
<keyword evidence="2" id="KW-1185">Reference proteome</keyword>
<evidence type="ECO:0000313" key="2">
    <source>
        <dbReference type="Proteomes" id="UP000315295"/>
    </source>
</evidence>
<organism evidence="1 2">
    <name type="scientific">Malus baccata</name>
    <name type="common">Siberian crab apple</name>
    <name type="synonym">Pyrus baccata</name>
    <dbReference type="NCBI Taxonomy" id="106549"/>
    <lineage>
        <taxon>Eukaryota</taxon>
        <taxon>Viridiplantae</taxon>
        <taxon>Streptophyta</taxon>
        <taxon>Embryophyta</taxon>
        <taxon>Tracheophyta</taxon>
        <taxon>Spermatophyta</taxon>
        <taxon>Magnoliopsida</taxon>
        <taxon>eudicotyledons</taxon>
        <taxon>Gunneridae</taxon>
        <taxon>Pentapetalae</taxon>
        <taxon>rosids</taxon>
        <taxon>fabids</taxon>
        <taxon>Rosales</taxon>
        <taxon>Rosaceae</taxon>
        <taxon>Amygdaloideae</taxon>
        <taxon>Maleae</taxon>
        <taxon>Malus</taxon>
    </lineage>
</organism>
<sequence length="58" mass="6882">MVSAARETWDSRNAHNKIMENTNFEFGLVFMAAQRIQQAGKDLPYACYWNITYMTFLW</sequence>